<gene>
    <name evidence="3" type="ORF">EQ812_00685</name>
    <name evidence="2" type="ORF">FO454_00130</name>
</gene>
<dbReference type="RefSeq" id="WP_002460136.1">
    <property type="nucleotide sequence ID" value="NZ_AP021848.1"/>
</dbReference>
<dbReference type="Proteomes" id="UP000293637">
    <property type="component" value="Unassembled WGS sequence"/>
</dbReference>
<organism evidence="3 4">
    <name type="scientific">Staphylococcus lugdunensis</name>
    <dbReference type="NCBI Taxonomy" id="28035"/>
    <lineage>
        <taxon>Bacteria</taxon>
        <taxon>Bacillati</taxon>
        <taxon>Bacillota</taxon>
        <taxon>Bacilli</taxon>
        <taxon>Bacillales</taxon>
        <taxon>Staphylococcaceae</taxon>
        <taxon>Staphylococcus</taxon>
    </lineage>
</organism>
<accession>A0A292DI31</accession>
<dbReference type="EMBL" id="SCHB01000001">
    <property type="protein sequence ID" value="TBW73350.1"/>
    <property type="molecule type" value="Genomic_DNA"/>
</dbReference>
<sequence>MNWNILLFFIAGPIIIGIINLIIAPKLNQHLPRRKHTRRFFINTFIYLIIAIIIYKIILEPQQ</sequence>
<evidence type="ECO:0000313" key="4">
    <source>
        <dbReference type="Proteomes" id="UP000293637"/>
    </source>
</evidence>
<keyword evidence="1" id="KW-0472">Membrane</keyword>
<keyword evidence="5" id="KW-1185">Reference proteome</keyword>
<feature type="transmembrane region" description="Helical" evidence="1">
    <location>
        <begin position="40"/>
        <end position="58"/>
    </location>
</feature>
<dbReference type="AlphaFoldDB" id="A0A292DI31"/>
<dbReference type="EMBL" id="CP041722">
    <property type="protein sequence ID" value="QEX37396.1"/>
    <property type="molecule type" value="Genomic_DNA"/>
</dbReference>
<proteinExistence type="predicted"/>
<evidence type="ECO:0000313" key="3">
    <source>
        <dbReference type="EMBL" id="TBW73350.1"/>
    </source>
</evidence>
<protein>
    <submittedName>
        <fullName evidence="3">Uncharacterized protein</fullName>
    </submittedName>
</protein>
<name>A0A292DI31_STALU</name>
<dbReference type="Proteomes" id="UP000325462">
    <property type="component" value="Chromosome"/>
</dbReference>
<keyword evidence="1" id="KW-1133">Transmembrane helix</keyword>
<evidence type="ECO:0000313" key="5">
    <source>
        <dbReference type="Proteomes" id="UP000325462"/>
    </source>
</evidence>
<evidence type="ECO:0000313" key="2">
    <source>
        <dbReference type="EMBL" id="QEX37396.1"/>
    </source>
</evidence>
<keyword evidence="1" id="KW-0812">Transmembrane</keyword>
<evidence type="ECO:0000256" key="1">
    <source>
        <dbReference type="SAM" id="Phobius"/>
    </source>
</evidence>
<reference evidence="3 4" key="1">
    <citation type="journal article" date="2019" name="Sci. Transl. Med.">
        <title>Quorum sensing between bacterial species on the skin protects against epidermal injury in atopic dermatitis.</title>
        <authorList>
            <person name="Williams M.R."/>
        </authorList>
    </citation>
    <scope>NUCLEOTIDE SEQUENCE [LARGE SCALE GENOMIC DNA]</scope>
    <source>
        <strain evidence="3 4">E7</strain>
    </source>
</reference>
<dbReference type="GeneID" id="58091838"/>
<reference evidence="2 5" key="2">
    <citation type="submission" date="2019-07" db="EMBL/GenBank/DDBJ databases">
        <title>Comparative genome analysis of staphylococcus lugdunensis shows clonal complex-dependent diversity of the putative virulence factor, ess/type vii locus.</title>
        <authorList>
            <person name="Lebeurre J."/>
            <person name="Dahyot S."/>
            <person name="Diene S."/>
            <person name="Paulay A."/>
            <person name="Aubourg M."/>
            <person name="Argemi X."/>
            <person name="Giard J.-C."/>
            <person name="Tournier I."/>
            <person name="Francois P."/>
            <person name="Pestel-Caron M."/>
        </authorList>
    </citation>
    <scope>NUCLEOTIDE SEQUENCE [LARGE SCALE GENOMIC DNA]</scope>
    <source>
        <strain evidence="2 5">SL13</strain>
    </source>
</reference>
<feature type="transmembrane region" description="Helical" evidence="1">
    <location>
        <begin position="6"/>
        <end position="28"/>
    </location>
</feature>